<accession>A0A2P2PYL3</accession>
<evidence type="ECO:0000313" key="1">
    <source>
        <dbReference type="EMBL" id="MBX59790.1"/>
    </source>
</evidence>
<reference evidence="1" key="1">
    <citation type="submission" date="2018-02" db="EMBL/GenBank/DDBJ databases">
        <title>Rhizophora mucronata_Transcriptome.</title>
        <authorList>
            <person name="Meera S.P."/>
            <person name="Sreeshan A."/>
            <person name="Augustine A."/>
        </authorList>
    </citation>
    <scope>NUCLEOTIDE SEQUENCE</scope>
    <source>
        <tissue evidence="1">Leaf</tissue>
    </source>
</reference>
<dbReference type="EMBL" id="GGEC01079306">
    <property type="protein sequence ID" value="MBX59790.1"/>
    <property type="molecule type" value="Transcribed_RNA"/>
</dbReference>
<proteinExistence type="predicted"/>
<protein>
    <submittedName>
        <fullName evidence="1">Uncharacterized protein</fullName>
    </submittedName>
</protein>
<sequence>MRNGILLCVKMHESILVVVKCNCAVLK</sequence>
<dbReference type="AlphaFoldDB" id="A0A2P2PYL3"/>
<name>A0A2P2PYL3_RHIMU</name>
<organism evidence="1">
    <name type="scientific">Rhizophora mucronata</name>
    <name type="common">Asiatic mangrove</name>
    <dbReference type="NCBI Taxonomy" id="61149"/>
    <lineage>
        <taxon>Eukaryota</taxon>
        <taxon>Viridiplantae</taxon>
        <taxon>Streptophyta</taxon>
        <taxon>Embryophyta</taxon>
        <taxon>Tracheophyta</taxon>
        <taxon>Spermatophyta</taxon>
        <taxon>Magnoliopsida</taxon>
        <taxon>eudicotyledons</taxon>
        <taxon>Gunneridae</taxon>
        <taxon>Pentapetalae</taxon>
        <taxon>rosids</taxon>
        <taxon>fabids</taxon>
        <taxon>Malpighiales</taxon>
        <taxon>Rhizophoraceae</taxon>
        <taxon>Rhizophora</taxon>
    </lineage>
</organism>